<evidence type="ECO:0000313" key="1">
    <source>
        <dbReference type="EMBL" id="KAJ6986557.1"/>
    </source>
</evidence>
<dbReference type="Proteomes" id="UP001164929">
    <property type="component" value="Chromosome 8"/>
</dbReference>
<name>A0AAD6QC00_9ROSI</name>
<evidence type="ECO:0000313" key="2">
    <source>
        <dbReference type="Proteomes" id="UP001164929"/>
    </source>
</evidence>
<proteinExistence type="predicted"/>
<dbReference type="EMBL" id="JAQIZT010000008">
    <property type="protein sequence ID" value="KAJ6986557.1"/>
    <property type="molecule type" value="Genomic_DNA"/>
</dbReference>
<organism evidence="1 2">
    <name type="scientific">Populus alba x Populus x berolinensis</name>
    <dbReference type="NCBI Taxonomy" id="444605"/>
    <lineage>
        <taxon>Eukaryota</taxon>
        <taxon>Viridiplantae</taxon>
        <taxon>Streptophyta</taxon>
        <taxon>Embryophyta</taxon>
        <taxon>Tracheophyta</taxon>
        <taxon>Spermatophyta</taxon>
        <taxon>Magnoliopsida</taxon>
        <taxon>eudicotyledons</taxon>
        <taxon>Gunneridae</taxon>
        <taxon>Pentapetalae</taxon>
        <taxon>rosids</taxon>
        <taxon>fabids</taxon>
        <taxon>Malpighiales</taxon>
        <taxon>Salicaceae</taxon>
        <taxon>Saliceae</taxon>
        <taxon>Populus</taxon>
    </lineage>
</organism>
<gene>
    <name evidence="1" type="ORF">NC653_019926</name>
</gene>
<protein>
    <submittedName>
        <fullName evidence="1">Uncharacterized protein</fullName>
    </submittedName>
</protein>
<comment type="caution">
    <text evidence="1">The sequence shown here is derived from an EMBL/GenBank/DDBJ whole genome shotgun (WGS) entry which is preliminary data.</text>
</comment>
<dbReference type="AlphaFoldDB" id="A0AAD6QC00"/>
<keyword evidence="2" id="KW-1185">Reference proteome</keyword>
<accession>A0AAD6QC00</accession>
<reference evidence="1" key="1">
    <citation type="journal article" date="2023" name="Mol. Ecol. Resour.">
        <title>Chromosome-level genome assembly of a triploid poplar Populus alba 'Berolinensis'.</title>
        <authorList>
            <person name="Chen S."/>
            <person name="Yu Y."/>
            <person name="Wang X."/>
            <person name="Wang S."/>
            <person name="Zhang T."/>
            <person name="Zhou Y."/>
            <person name="He R."/>
            <person name="Meng N."/>
            <person name="Wang Y."/>
            <person name="Liu W."/>
            <person name="Liu Z."/>
            <person name="Liu J."/>
            <person name="Guo Q."/>
            <person name="Huang H."/>
            <person name="Sederoff R.R."/>
            <person name="Wang G."/>
            <person name="Qu G."/>
            <person name="Chen S."/>
        </authorList>
    </citation>
    <scope>NUCLEOTIDE SEQUENCE</scope>
    <source>
        <strain evidence="1">SC-2020</strain>
    </source>
</reference>
<sequence>MTFLVEDFRHYFKEQIDWLFSARLKKLGFSSLFDESCYVDMQGNTYCSHKDVNRRKKHIRFFHGKIQISELLSFSCNLNVIRSEVLIQYFDNKTGKECCYDYNKQAHPKRSLPHYVEDCPVRLRSRIYTGNIYICEREEGIPVTNKHGKGIEDHDTNESCYYRSPDNCMKDPIPSDNVHGQVQINQNNHRECPKVSDTWHIDGARPICKERDEKDNHTLPQSVQHC</sequence>